<sequence>LCEFIVTQSDQYSVEVFRYLSARATLYLPVKFPCAEVVFGFPSHPDFRLRKKVMVKCNIYTIGDLKNLVLWVSKVVQHLHLRTTRSMVAWV</sequence>
<protein>
    <submittedName>
        <fullName evidence="1">Uncharacterized protein</fullName>
    </submittedName>
</protein>
<proteinExistence type="predicted"/>
<organism evidence="1 2">
    <name type="scientific">Trema orientale</name>
    <name type="common">Charcoal tree</name>
    <name type="synonym">Celtis orientalis</name>
    <dbReference type="NCBI Taxonomy" id="63057"/>
    <lineage>
        <taxon>Eukaryota</taxon>
        <taxon>Viridiplantae</taxon>
        <taxon>Streptophyta</taxon>
        <taxon>Embryophyta</taxon>
        <taxon>Tracheophyta</taxon>
        <taxon>Spermatophyta</taxon>
        <taxon>Magnoliopsida</taxon>
        <taxon>eudicotyledons</taxon>
        <taxon>Gunneridae</taxon>
        <taxon>Pentapetalae</taxon>
        <taxon>rosids</taxon>
        <taxon>fabids</taxon>
        <taxon>Rosales</taxon>
        <taxon>Cannabaceae</taxon>
        <taxon>Trema</taxon>
    </lineage>
</organism>
<keyword evidence="2" id="KW-1185">Reference proteome</keyword>
<accession>A0A2P5BJZ8</accession>
<reference evidence="2" key="1">
    <citation type="submission" date="2016-06" db="EMBL/GenBank/DDBJ databases">
        <title>Parallel loss of symbiosis genes in relatives of nitrogen-fixing non-legume Parasponia.</title>
        <authorList>
            <person name="Van Velzen R."/>
            <person name="Holmer R."/>
            <person name="Bu F."/>
            <person name="Rutten L."/>
            <person name="Van Zeijl A."/>
            <person name="Liu W."/>
            <person name="Santuari L."/>
            <person name="Cao Q."/>
            <person name="Sharma T."/>
            <person name="Shen D."/>
            <person name="Roswanjaya Y."/>
            <person name="Wardhani T."/>
            <person name="Kalhor M.S."/>
            <person name="Jansen J."/>
            <person name="Van den Hoogen J."/>
            <person name="Gungor B."/>
            <person name="Hartog M."/>
            <person name="Hontelez J."/>
            <person name="Verver J."/>
            <person name="Yang W.-C."/>
            <person name="Schijlen E."/>
            <person name="Repin R."/>
            <person name="Schilthuizen M."/>
            <person name="Schranz E."/>
            <person name="Heidstra R."/>
            <person name="Miyata K."/>
            <person name="Fedorova E."/>
            <person name="Kohlen W."/>
            <person name="Bisseling T."/>
            <person name="Smit S."/>
            <person name="Geurts R."/>
        </authorList>
    </citation>
    <scope>NUCLEOTIDE SEQUENCE [LARGE SCALE GENOMIC DNA]</scope>
    <source>
        <strain evidence="2">cv. RG33-2</strain>
    </source>
</reference>
<feature type="non-terminal residue" evidence="1">
    <location>
        <position position="1"/>
    </location>
</feature>
<gene>
    <name evidence="1" type="ORF">TorRG33x02_318610</name>
</gene>
<evidence type="ECO:0000313" key="2">
    <source>
        <dbReference type="Proteomes" id="UP000237000"/>
    </source>
</evidence>
<name>A0A2P5BJZ8_TREOI</name>
<comment type="caution">
    <text evidence="1">The sequence shown here is derived from an EMBL/GenBank/DDBJ whole genome shotgun (WGS) entry which is preliminary data.</text>
</comment>
<dbReference type="InParanoid" id="A0A2P5BJZ8"/>
<evidence type="ECO:0000313" key="1">
    <source>
        <dbReference type="EMBL" id="PON49112.1"/>
    </source>
</evidence>
<dbReference type="Proteomes" id="UP000237000">
    <property type="component" value="Unassembled WGS sequence"/>
</dbReference>
<dbReference type="AlphaFoldDB" id="A0A2P5BJZ8"/>
<dbReference type="EMBL" id="JXTC01000507">
    <property type="protein sequence ID" value="PON49112.1"/>
    <property type="molecule type" value="Genomic_DNA"/>
</dbReference>